<dbReference type="CDD" id="cd06170">
    <property type="entry name" value="LuxR_C_like"/>
    <property type="match status" value="1"/>
</dbReference>
<dbReference type="OrthoDB" id="259454at2"/>
<keyword evidence="1 3" id="KW-0597">Phosphoprotein</keyword>
<feature type="domain" description="Response regulatory" evidence="5">
    <location>
        <begin position="4"/>
        <end position="119"/>
    </location>
</feature>
<dbReference type="InterPro" id="IPR016032">
    <property type="entry name" value="Sig_transdc_resp-reg_C-effctor"/>
</dbReference>
<dbReference type="GO" id="GO:0006355">
    <property type="term" value="P:regulation of DNA-templated transcription"/>
    <property type="evidence" value="ECO:0007669"/>
    <property type="project" value="InterPro"/>
</dbReference>
<keyword evidence="2 6" id="KW-0238">DNA-binding</keyword>
<sequence>MSINVLVVDDHEVVRSGLACLFRGTDIEVVGEAVDGNDAIEKALQHKPDVVLMDIRMPEMDGLAALEKLQSDAPGTPVVMLSTYDNPTYVARGVALGAVDYVLKGSPREMIVEAIHNAARGGKQPDGSIMSRVKGTMAKRHDAKNSEFPLTNREMQVLRHLALGLSNREIGRSLSISIETVKEHVQNILRKVDVTDRTQAAVWAVRQGLV</sequence>
<dbReference type="SMART" id="SM00448">
    <property type="entry name" value="REC"/>
    <property type="match status" value="1"/>
</dbReference>
<feature type="modified residue" description="4-aspartylphosphate" evidence="3">
    <location>
        <position position="54"/>
    </location>
</feature>
<dbReference type="GO" id="GO:0003677">
    <property type="term" value="F:DNA binding"/>
    <property type="evidence" value="ECO:0007669"/>
    <property type="project" value="UniProtKB-KW"/>
</dbReference>
<dbReference type="InterPro" id="IPR039420">
    <property type="entry name" value="WalR-like"/>
</dbReference>
<evidence type="ECO:0000259" key="4">
    <source>
        <dbReference type="PROSITE" id="PS50043"/>
    </source>
</evidence>
<dbReference type="AlphaFoldDB" id="A0A2S8FGI4"/>
<dbReference type="SUPFAM" id="SSF46894">
    <property type="entry name" value="C-terminal effector domain of the bipartite response regulators"/>
    <property type="match status" value="1"/>
</dbReference>
<dbReference type="GO" id="GO:0000160">
    <property type="term" value="P:phosphorelay signal transduction system"/>
    <property type="evidence" value="ECO:0007669"/>
    <property type="project" value="InterPro"/>
</dbReference>
<comment type="caution">
    <text evidence="6">The sequence shown here is derived from an EMBL/GenBank/DDBJ whole genome shotgun (WGS) entry which is preliminary data.</text>
</comment>
<dbReference type="Proteomes" id="UP000240009">
    <property type="component" value="Unassembled WGS sequence"/>
</dbReference>
<dbReference type="PROSITE" id="PS50110">
    <property type="entry name" value="RESPONSE_REGULATORY"/>
    <property type="match status" value="1"/>
</dbReference>
<dbReference type="SUPFAM" id="SSF52172">
    <property type="entry name" value="CheY-like"/>
    <property type="match status" value="1"/>
</dbReference>
<gene>
    <name evidence="6" type="ORF">C5Y96_13170</name>
</gene>
<evidence type="ECO:0000313" key="7">
    <source>
        <dbReference type="Proteomes" id="UP000240009"/>
    </source>
</evidence>
<evidence type="ECO:0000256" key="1">
    <source>
        <dbReference type="ARBA" id="ARBA00022553"/>
    </source>
</evidence>
<evidence type="ECO:0000313" key="6">
    <source>
        <dbReference type="EMBL" id="PQO31288.1"/>
    </source>
</evidence>
<evidence type="ECO:0000256" key="2">
    <source>
        <dbReference type="ARBA" id="ARBA00023125"/>
    </source>
</evidence>
<evidence type="ECO:0000256" key="3">
    <source>
        <dbReference type="PROSITE-ProRule" id="PRU00169"/>
    </source>
</evidence>
<organism evidence="6 7">
    <name type="scientific">Blastopirellula marina</name>
    <dbReference type="NCBI Taxonomy" id="124"/>
    <lineage>
        <taxon>Bacteria</taxon>
        <taxon>Pseudomonadati</taxon>
        <taxon>Planctomycetota</taxon>
        <taxon>Planctomycetia</taxon>
        <taxon>Pirellulales</taxon>
        <taxon>Pirellulaceae</taxon>
        <taxon>Blastopirellula</taxon>
    </lineage>
</organism>
<dbReference type="PRINTS" id="PR00038">
    <property type="entry name" value="HTHLUXR"/>
</dbReference>
<dbReference type="InterPro" id="IPR001789">
    <property type="entry name" value="Sig_transdc_resp-reg_receiver"/>
</dbReference>
<dbReference type="CDD" id="cd17535">
    <property type="entry name" value="REC_NarL-like"/>
    <property type="match status" value="1"/>
</dbReference>
<protein>
    <submittedName>
        <fullName evidence="6">DNA-binding response regulator</fullName>
    </submittedName>
</protein>
<feature type="domain" description="HTH luxR-type" evidence="4">
    <location>
        <begin position="143"/>
        <end position="208"/>
    </location>
</feature>
<dbReference type="PROSITE" id="PS50043">
    <property type="entry name" value="HTH_LUXR_2"/>
    <property type="match status" value="1"/>
</dbReference>
<dbReference type="RefSeq" id="WP_105353993.1">
    <property type="nucleotide sequence ID" value="NZ_PUIA01000037.1"/>
</dbReference>
<dbReference type="InterPro" id="IPR000792">
    <property type="entry name" value="Tscrpt_reg_LuxR_C"/>
</dbReference>
<dbReference type="InterPro" id="IPR011006">
    <property type="entry name" value="CheY-like_superfamily"/>
</dbReference>
<reference evidence="6 7" key="1">
    <citation type="submission" date="2018-02" db="EMBL/GenBank/DDBJ databases">
        <title>Comparative genomes isolates from brazilian mangrove.</title>
        <authorList>
            <person name="Araujo J.E."/>
            <person name="Taketani R.G."/>
            <person name="Silva M.C.P."/>
            <person name="Loureco M.V."/>
            <person name="Andreote F.D."/>
        </authorList>
    </citation>
    <scope>NUCLEOTIDE SEQUENCE [LARGE SCALE GENOMIC DNA]</scope>
    <source>
        <strain evidence="6 7">HEX-2 MGV</strain>
    </source>
</reference>
<dbReference type="SMART" id="SM00421">
    <property type="entry name" value="HTH_LUXR"/>
    <property type="match status" value="1"/>
</dbReference>
<dbReference type="PANTHER" id="PTHR43214">
    <property type="entry name" value="TWO-COMPONENT RESPONSE REGULATOR"/>
    <property type="match status" value="1"/>
</dbReference>
<dbReference type="Gene3D" id="3.40.50.2300">
    <property type="match status" value="1"/>
</dbReference>
<name>A0A2S8FGI4_9BACT</name>
<accession>A0A2S8FGI4</accession>
<dbReference type="Pfam" id="PF00196">
    <property type="entry name" value="GerE"/>
    <property type="match status" value="1"/>
</dbReference>
<dbReference type="InterPro" id="IPR058245">
    <property type="entry name" value="NreC/VraR/RcsB-like_REC"/>
</dbReference>
<dbReference type="EMBL" id="PUIA01000037">
    <property type="protein sequence ID" value="PQO31288.1"/>
    <property type="molecule type" value="Genomic_DNA"/>
</dbReference>
<dbReference type="Pfam" id="PF00072">
    <property type="entry name" value="Response_reg"/>
    <property type="match status" value="1"/>
</dbReference>
<evidence type="ECO:0000259" key="5">
    <source>
        <dbReference type="PROSITE" id="PS50110"/>
    </source>
</evidence>
<dbReference type="PROSITE" id="PS00622">
    <property type="entry name" value="HTH_LUXR_1"/>
    <property type="match status" value="1"/>
</dbReference>
<proteinExistence type="predicted"/>